<proteinExistence type="predicted"/>
<gene>
    <name evidence="1" type="ORF">DXG03_007527</name>
</gene>
<protein>
    <recommendedName>
        <fullName evidence="3">F-box domain protein</fullName>
    </recommendedName>
</protein>
<name>A0A9P7FZ29_9AGAR</name>
<dbReference type="EMBL" id="JABCKV010000559">
    <property type="protein sequence ID" value="KAG5640688.1"/>
    <property type="molecule type" value="Genomic_DNA"/>
</dbReference>
<evidence type="ECO:0000313" key="2">
    <source>
        <dbReference type="Proteomes" id="UP000775547"/>
    </source>
</evidence>
<reference evidence="1" key="2">
    <citation type="submission" date="2021-10" db="EMBL/GenBank/DDBJ databases">
        <title>Phylogenomics reveals ancestral predisposition of the termite-cultivated fungus Termitomyces towards a domesticated lifestyle.</title>
        <authorList>
            <person name="Auxier B."/>
            <person name="Grum-Grzhimaylo A."/>
            <person name="Cardenas M.E."/>
            <person name="Lodge J.D."/>
            <person name="Laessoe T."/>
            <person name="Pedersen O."/>
            <person name="Smith M.E."/>
            <person name="Kuyper T.W."/>
            <person name="Franco-Molano E.A."/>
            <person name="Baroni T.J."/>
            <person name="Aanen D.K."/>
        </authorList>
    </citation>
    <scope>NUCLEOTIDE SEQUENCE</scope>
    <source>
        <strain evidence="1">AP01</strain>
        <tissue evidence="1">Mycelium</tissue>
    </source>
</reference>
<comment type="caution">
    <text evidence="1">The sequence shown here is derived from an EMBL/GenBank/DDBJ whole genome shotgun (WGS) entry which is preliminary data.</text>
</comment>
<dbReference type="AlphaFoldDB" id="A0A9P7FZ29"/>
<dbReference type="InterPro" id="IPR032675">
    <property type="entry name" value="LRR_dom_sf"/>
</dbReference>
<accession>A0A9P7FZ29</accession>
<organism evidence="1 2">
    <name type="scientific">Asterophora parasitica</name>
    <dbReference type="NCBI Taxonomy" id="117018"/>
    <lineage>
        <taxon>Eukaryota</taxon>
        <taxon>Fungi</taxon>
        <taxon>Dikarya</taxon>
        <taxon>Basidiomycota</taxon>
        <taxon>Agaricomycotina</taxon>
        <taxon>Agaricomycetes</taxon>
        <taxon>Agaricomycetidae</taxon>
        <taxon>Agaricales</taxon>
        <taxon>Tricholomatineae</taxon>
        <taxon>Lyophyllaceae</taxon>
        <taxon>Asterophora</taxon>
    </lineage>
</organism>
<sequence length="295" mass="33294">RLAVHFDSDVDDTVMPEQTLDYPRLHSARFHDSVPPALVKTAQKFWENVTSLDLASAEFFDSSNDLICILQQCPLLDTLSFSNLRRGSTSNLPIQLPRLTSLYVELEANKHTWIFRQMVVPSLKNLHLFSNATVNLVPVRDMLVSSRCSLIHFDFRASTAAETSEWYIPGLRTLLTACTTVTSARLPILHMKIANGFAKGEFLPSLSHLYLCVHPDAAIASLDLLAKRTEHDEKRDGGEIIRGVVLDCTTDEATFAKSGIDTWRKRDGFEVVGLHIDTHELRSWEIDINEWAKTF</sequence>
<dbReference type="Gene3D" id="3.80.10.10">
    <property type="entry name" value="Ribonuclease Inhibitor"/>
    <property type="match status" value="1"/>
</dbReference>
<dbReference type="SUPFAM" id="SSF52047">
    <property type="entry name" value="RNI-like"/>
    <property type="match status" value="1"/>
</dbReference>
<evidence type="ECO:0000313" key="1">
    <source>
        <dbReference type="EMBL" id="KAG5640688.1"/>
    </source>
</evidence>
<dbReference type="Proteomes" id="UP000775547">
    <property type="component" value="Unassembled WGS sequence"/>
</dbReference>
<feature type="non-terminal residue" evidence="1">
    <location>
        <position position="1"/>
    </location>
</feature>
<keyword evidence="2" id="KW-1185">Reference proteome</keyword>
<evidence type="ECO:0008006" key="3">
    <source>
        <dbReference type="Google" id="ProtNLM"/>
    </source>
</evidence>
<reference evidence="1" key="1">
    <citation type="submission" date="2020-07" db="EMBL/GenBank/DDBJ databases">
        <authorList>
            <person name="Nieuwenhuis M."/>
            <person name="Van De Peppel L.J.J."/>
        </authorList>
    </citation>
    <scope>NUCLEOTIDE SEQUENCE</scope>
    <source>
        <strain evidence="1">AP01</strain>
        <tissue evidence="1">Mycelium</tissue>
    </source>
</reference>